<dbReference type="OrthoDB" id="6417751at2759"/>
<dbReference type="AlphaFoldDB" id="A0A8X6NUJ3"/>
<name>A0A8X6NUJ3_NEPPI</name>
<sequence length="96" mass="11415">MGHALEVFCDVSREKVRPYKTVIYGQRNFTFEVFCSPHNLSHPGIRATKCPIQDRFIWPSTLKDIIKWTRCCIACQRYKIQRHTLCEPHTTFRFNP</sequence>
<reference evidence="2" key="1">
    <citation type="submission" date="2020-08" db="EMBL/GenBank/DDBJ databases">
        <title>Multicomponent nature underlies the extraordinary mechanical properties of spider dragline silk.</title>
        <authorList>
            <person name="Kono N."/>
            <person name="Nakamura H."/>
            <person name="Mori M."/>
            <person name="Yoshida Y."/>
            <person name="Ohtoshi R."/>
            <person name="Malay A.D."/>
            <person name="Moran D.A.P."/>
            <person name="Tomita M."/>
            <person name="Numata K."/>
            <person name="Arakawa K."/>
        </authorList>
    </citation>
    <scope>NUCLEOTIDE SEQUENCE</scope>
</reference>
<comment type="caution">
    <text evidence="2">The sequence shown here is derived from an EMBL/GenBank/DDBJ whole genome shotgun (WGS) entry which is preliminary data.</text>
</comment>
<evidence type="ECO:0000259" key="1">
    <source>
        <dbReference type="Pfam" id="PF17921"/>
    </source>
</evidence>
<dbReference type="Proteomes" id="UP000887013">
    <property type="component" value="Unassembled WGS sequence"/>
</dbReference>
<protein>
    <submittedName>
        <fullName evidence="2">Integrase catalytic domain-containing protein</fullName>
    </submittedName>
</protein>
<gene>
    <name evidence="2" type="ORF">NPIL_345441</name>
</gene>
<feature type="domain" description="Integrase zinc-binding" evidence="1">
    <location>
        <begin position="29"/>
        <end position="80"/>
    </location>
</feature>
<proteinExistence type="predicted"/>
<organism evidence="2 3">
    <name type="scientific">Nephila pilipes</name>
    <name type="common">Giant wood spider</name>
    <name type="synonym">Nephila maculata</name>
    <dbReference type="NCBI Taxonomy" id="299642"/>
    <lineage>
        <taxon>Eukaryota</taxon>
        <taxon>Metazoa</taxon>
        <taxon>Ecdysozoa</taxon>
        <taxon>Arthropoda</taxon>
        <taxon>Chelicerata</taxon>
        <taxon>Arachnida</taxon>
        <taxon>Araneae</taxon>
        <taxon>Araneomorphae</taxon>
        <taxon>Entelegynae</taxon>
        <taxon>Araneoidea</taxon>
        <taxon>Nephilidae</taxon>
        <taxon>Nephila</taxon>
    </lineage>
</organism>
<evidence type="ECO:0000313" key="2">
    <source>
        <dbReference type="EMBL" id="GFT32522.1"/>
    </source>
</evidence>
<dbReference type="InterPro" id="IPR041588">
    <property type="entry name" value="Integrase_H2C2"/>
</dbReference>
<dbReference type="EMBL" id="BMAW01013180">
    <property type="protein sequence ID" value="GFT32522.1"/>
    <property type="molecule type" value="Genomic_DNA"/>
</dbReference>
<keyword evidence="3" id="KW-1185">Reference proteome</keyword>
<dbReference type="Gene3D" id="1.10.340.70">
    <property type="match status" value="1"/>
</dbReference>
<accession>A0A8X6NUJ3</accession>
<evidence type="ECO:0000313" key="3">
    <source>
        <dbReference type="Proteomes" id="UP000887013"/>
    </source>
</evidence>
<dbReference type="Pfam" id="PF17921">
    <property type="entry name" value="Integrase_H2C2"/>
    <property type="match status" value="1"/>
</dbReference>